<proteinExistence type="inferred from homology"/>
<feature type="transmembrane region" description="Helical" evidence="11">
    <location>
        <begin position="63"/>
        <end position="85"/>
    </location>
</feature>
<protein>
    <submittedName>
        <fullName evidence="12">Na+/H+ antiporter subunit E</fullName>
    </submittedName>
</protein>
<keyword evidence="8 11" id="KW-1133">Transmembrane helix</keyword>
<keyword evidence="5" id="KW-1003">Cell membrane</keyword>
<accession>A0A2J0YZR1</accession>
<organism evidence="12 13">
    <name type="scientific">Rhizobium meliloti</name>
    <name type="common">Ensifer meliloti</name>
    <name type="synonym">Sinorhizobium meliloti</name>
    <dbReference type="NCBI Taxonomy" id="382"/>
    <lineage>
        <taxon>Bacteria</taxon>
        <taxon>Pseudomonadati</taxon>
        <taxon>Pseudomonadota</taxon>
        <taxon>Alphaproteobacteria</taxon>
        <taxon>Hyphomicrobiales</taxon>
        <taxon>Rhizobiaceae</taxon>
        <taxon>Sinorhizobium/Ensifer group</taxon>
        <taxon>Sinorhizobium</taxon>
    </lineage>
</organism>
<dbReference type="InterPro" id="IPR002758">
    <property type="entry name" value="Cation_antiport_E"/>
</dbReference>
<evidence type="ECO:0000256" key="7">
    <source>
        <dbReference type="ARBA" id="ARBA00022781"/>
    </source>
</evidence>
<evidence type="ECO:0000256" key="6">
    <source>
        <dbReference type="ARBA" id="ARBA00022692"/>
    </source>
</evidence>
<comment type="subcellular location">
    <subcellularLocation>
        <location evidence="1">Cell membrane</location>
        <topology evidence="1">Multi-pass membrane protein</topology>
    </subcellularLocation>
</comment>
<evidence type="ECO:0000256" key="9">
    <source>
        <dbReference type="ARBA" id="ARBA00023065"/>
    </source>
</evidence>
<evidence type="ECO:0000256" key="2">
    <source>
        <dbReference type="ARBA" id="ARBA00006228"/>
    </source>
</evidence>
<name>A0A2J0YZR1_RHIML</name>
<keyword evidence="7" id="KW-0375">Hydrogen ion transport</keyword>
<dbReference type="NCBIfam" id="TIGR00942">
    <property type="entry name" value="2a6301s05"/>
    <property type="match status" value="1"/>
</dbReference>
<comment type="caution">
    <text evidence="12">The sequence shown here is derived from an EMBL/GenBank/DDBJ whole genome shotgun (WGS) entry which is preliminary data.</text>
</comment>
<evidence type="ECO:0000256" key="8">
    <source>
        <dbReference type="ARBA" id="ARBA00022989"/>
    </source>
</evidence>
<dbReference type="EMBL" id="NJGD01000008">
    <property type="protein sequence ID" value="PJR13751.1"/>
    <property type="molecule type" value="Genomic_DNA"/>
</dbReference>
<sequence>MRTWFPYPLLSIALLLMWLLLSQSVAPGSIVLGLVVSTALAWVTLNLQPARSRLHRWSRIAGFILRVVGDVIRSNIAVTLIILRARRRPVNAGFMTVSLDLADENALALLACVVTATPGTAWLEYDRRRKILLFHVLDIDNEDLWRKTITRYAADLKEIFE</sequence>
<evidence type="ECO:0000313" key="13">
    <source>
        <dbReference type="Proteomes" id="UP000231987"/>
    </source>
</evidence>
<dbReference type="GO" id="GO:0005886">
    <property type="term" value="C:plasma membrane"/>
    <property type="evidence" value="ECO:0007669"/>
    <property type="project" value="UniProtKB-SubCell"/>
</dbReference>
<feature type="transmembrane region" description="Helical" evidence="11">
    <location>
        <begin position="34"/>
        <end position="51"/>
    </location>
</feature>
<evidence type="ECO:0000256" key="4">
    <source>
        <dbReference type="ARBA" id="ARBA00022449"/>
    </source>
</evidence>
<evidence type="ECO:0000256" key="5">
    <source>
        <dbReference type="ARBA" id="ARBA00022475"/>
    </source>
</evidence>
<dbReference type="PIRSF" id="PIRSF019239">
    <property type="entry name" value="MrpE"/>
    <property type="match status" value="1"/>
</dbReference>
<dbReference type="PANTHER" id="PTHR34584">
    <property type="entry name" value="NA(+)/H(+) ANTIPORTER SUBUNIT E1"/>
    <property type="match status" value="1"/>
</dbReference>
<evidence type="ECO:0000313" key="12">
    <source>
        <dbReference type="EMBL" id="PJR13751.1"/>
    </source>
</evidence>
<dbReference type="Pfam" id="PF01899">
    <property type="entry name" value="MNHE"/>
    <property type="match status" value="1"/>
</dbReference>
<dbReference type="Proteomes" id="UP000231987">
    <property type="component" value="Unassembled WGS sequence"/>
</dbReference>
<dbReference type="PANTHER" id="PTHR34584:SF1">
    <property type="entry name" value="NA(+)_H(+) ANTIPORTER SUBUNIT E1"/>
    <property type="match status" value="1"/>
</dbReference>
<gene>
    <name evidence="12" type="ORF">CEJ86_18460</name>
</gene>
<dbReference type="NCBIfam" id="NF006520">
    <property type="entry name" value="PRK08965.1-4"/>
    <property type="match status" value="1"/>
</dbReference>
<keyword evidence="9" id="KW-0406">Ion transport</keyword>
<evidence type="ECO:0000256" key="1">
    <source>
        <dbReference type="ARBA" id="ARBA00004651"/>
    </source>
</evidence>
<keyword evidence="3" id="KW-0813">Transport</keyword>
<evidence type="ECO:0000256" key="10">
    <source>
        <dbReference type="ARBA" id="ARBA00023136"/>
    </source>
</evidence>
<evidence type="ECO:0000256" key="3">
    <source>
        <dbReference type="ARBA" id="ARBA00022448"/>
    </source>
</evidence>
<dbReference type="RefSeq" id="WP_100672858.1">
    <property type="nucleotide sequence ID" value="NZ_NJGD01000008.1"/>
</dbReference>
<keyword evidence="4" id="KW-0050">Antiport</keyword>
<keyword evidence="10 11" id="KW-0472">Membrane</keyword>
<reference evidence="12 13" key="1">
    <citation type="submission" date="2017-06" db="EMBL/GenBank/DDBJ databases">
        <title>Ensifer strains isolated from leguminous trees and herbs display diverse denitrification phenotypes with some acting as strong N2O sinks.</title>
        <authorList>
            <person name="Woliy K."/>
            <person name="Mania D."/>
            <person name="Bakken L.R."/>
            <person name="Frostegard A."/>
        </authorList>
    </citation>
    <scope>NUCLEOTIDE SEQUENCE [LARGE SCALE GENOMIC DNA]</scope>
    <source>
        <strain evidence="12 13">AC50a</strain>
    </source>
</reference>
<comment type="similarity">
    <text evidence="2">Belongs to the CPA3 antiporters (TC 2.A.63) subunit E family.</text>
</comment>
<dbReference type="InterPro" id="IPR004847">
    <property type="entry name" value="Antiport_suE1"/>
</dbReference>
<keyword evidence="6 11" id="KW-0812">Transmembrane</keyword>
<dbReference type="GO" id="GO:0015297">
    <property type="term" value="F:antiporter activity"/>
    <property type="evidence" value="ECO:0007669"/>
    <property type="project" value="UniProtKB-KW"/>
</dbReference>
<dbReference type="GO" id="GO:1902600">
    <property type="term" value="P:proton transmembrane transport"/>
    <property type="evidence" value="ECO:0007669"/>
    <property type="project" value="UniProtKB-KW"/>
</dbReference>
<evidence type="ECO:0000256" key="11">
    <source>
        <dbReference type="SAM" id="Phobius"/>
    </source>
</evidence>
<dbReference type="AlphaFoldDB" id="A0A2J0YZR1"/>
<dbReference type="GO" id="GO:0008324">
    <property type="term" value="F:monoatomic cation transmembrane transporter activity"/>
    <property type="evidence" value="ECO:0007669"/>
    <property type="project" value="InterPro"/>
</dbReference>